<feature type="region of interest" description="Disordered" evidence="5">
    <location>
        <begin position="390"/>
        <end position="506"/>
    </location>
</feature>
<dbReference type="InterPro" id="IPR012580">
    <property type="entry name" value="NUC153"/>
</dbReference>
<feature type="compositionally biased region" description="Low complexity" evidence="5">
    <location>
        <begin position="114"/>
        <end position="125"/>
    </location>
</feature>
<feature type="region of interest" description="Disordered" evidence="5">
    <location>
        <begin position="108"/>
        <end position="137"/>
    </location>
</feature>
<comment type="similarity">
    <text evidence="2">Belongs to the ESF1 family.</text>
</comment>
<evidence type="ECO:0000259" key="7">
    <source>
        <dbReference type="Pfam" id="PF25121"/>
    </source>
</evidence>
<evidence type="ECO:0000259" key="6">
    <source>
        <dbReference type="Pfam" id="PF08159"/>
    </source>
</evidence>
<dbReference type="Pfam" id="PF25121">
    <property type="entry name" value="RRM_ESF1"/>
    <property type="match status" value="1"/>
</dbReference>
<evidence type="ECO:0000256" key="3">
    <source>
        <dbReference type="ARBA" id="ARBA00023054"/>
    </source>
</evidence>
<evidence type="ECO:0000313" key="9">
    <source>
        <dbReference type="WBParaSite" id="Pan_g22915.t1"/>
    </source>
</evidence>
<dbReference type="InterPro" id="IPR039754">
    <property type="entry name" value="Esf1"/>
</dbReference>
<reference evidence="9" key="2">
    <citation type="submission" date="2020-10" db="UniProtKB">
        <authorList>
            <consortium name="WormBaseParasite"/>
        </authorList>
    </citation>
    <scope>IDENTIFICATION</scope>
</reference>
<feature type="compositionally biased region" description="Acidic residues" evidence="5">
    <location>
        <begin position="126"/>
        <end position="136"/>
    </location>
</feature>
<dbReference type="AlphaFoldDB" id="A0A7E4VNA7"/>
<sequence>MTKGEKRKVLKKKRGKSAKTLELDDRFQEVTHDPLFDEMSRREKKVVVDSRFKDMFTDDRFAVGSAKVDIRGRPLLQADRRDVKALYDLSSAENSDEDDLEIKLDLARGTGNVDSSDPDSSSSSDSEVERENEENETIWNKLQSGVRHVEWASNRLAICNMDWDNIKGDDLFFLLSSFKPARGQLESLSIYLSDFGAERMAAEDREGPAIDAPVPEVTQKDGDKKLKLDDKTRGAIRSYQFDRMKFYYAVAVCDSVETATAIYEACDRVEYESSGVTLDLRFIPDETSFDEDRLKERITADTVNVNKYKANFFESGAIRHMNPKITWDETKPDRVKKIQRINQEDKPDIESDLEDLIAPDSSDDENAAAEASHKDAMAKLFAAAGIGGNAEEEGEGKLQIDWAPLEGHEDEPTGLLAASDSDDGSAPESETDHVLPLGKAAKSTKKPKSKQTPYQEYLERRKEEKKRRKESVKERKHKLRYGEAEPKTETTSASRKRSKKSELAANLVADTTDPRFSALFESADFAIDKTDAAYKGGALAEQQVRIKQERKLNAAAQRKAPPAAAAPSKSDTSELIQKLRAKANKLKKK</sequence>
<reference evidence="8" key="1">
    <citation type="journal article" date="2013" name="Genetics">
        <title>The draft genome and transcriptome of Panagrellus redivivus are shaped by the harsh demands of a free-living lifestyle.</title>
        <authorList>
            <person name="Srinivasan J."/>
            <person name="Dillman A.R."/>
            <person name="Macchietto M.G."/>
            <person name="Heikkinen L."/>
            <person name="Lakso M."/>
            <person name="Fracchia K.M."/>
            <person name="Antoshechkin I."/>
            <person name="Mortazavi A."/>
            <person name="Wong G."/>
            <person name="Sternberg P.W."/>
        </authorList>
    </citation>
    <scope>NUCLEOTIDE SEQUENCE [LARGE SCALE GENOMIC DNA]</scope>
    <source>
        <strain evidence="8">MT8872</strain>
    </source>
</reference>
<evidence type="ECO:0000256" key="5">
    <source>
        <dbReference type="SAM" id="MobiDB-lite"/>
    </source>
</evidence>
<dbReference type="InterPro" id="IPR056750">
    <property type="entry name" value="RRM_ESF1"/>
</dbReference>
<dbReference type="GO" id="GO:0003723">
    <property type="term" value="F:RNA binding"/>
    <property type="evidence" value="ECO:0007669"/>
    <property type="project" value="TreeGrafter"/>
</dbReference>
<feature type="region of interest" description="Disordered" evidence="5">
    <location>
        <begin position="550"/>
        <end position="575"/>
    </location>
</feature>
<dbReference type="Proteomes" id="UP000492821">
    <property type="component" value="Unassembled WGS sequence"/>
</dbReference>
<feature type="domain" description="NUC153" evidence="6">
    <location>
        <begin position="513"/>
        <end position="535"/>
    </location>
</feature>
<feature type="compositionally biased region" description="Low complexity" evidence="5">
    <location>
        <begin position="554"/>
        <end position="567"/>
    </location>
</feature>
<proteinExistence type="inferred from homology"/>
<feature type="domain" description="ESF1 RRM" evidence="7">
    <location>
        <begin position="154"/>
        <end position="293"/>
    </location>
</feature>
<evidence type="ECO:0000256" key="4">
    <source>
        <dbReference type="ARBA" id="ARBA00023242"/>
    </source>
</evidence>
<name>A0A7E4VNA7_PANRE</name>
<keyword evidence="8" id="KW-1185">Reference proteome</keyword>
<organism evidence="8 9">
    <name type="scientific">Panagrellus redivivus</name>
    <name type="common">Microworm</name>
    <dbReference type="NCBI Taxonomy" id="6233"/>
    <lineage>
        <taxon>Eukaryota</taxon>
        <taxon>Metazoa</taxon>
        <taxon>Ecdysozoa</taxon>
        <taxon>Nematoda</taxon>
        <taxon>Chromadorea</taxon>
        <taxon>Rhabditida</taxon>
        <taxon>Tylenchina</taxon>
        <taxon>Panagrolaimomorpha</taxon>
        <taxon>Panagrolaimoidea</taxon>
        <taxon>Panagrolaimidae</taxon>
        <taxon>Panagrellus</taxon>
    </lineage>
</organism>
<keyword evidence="3" id="KW-0175">Coiled coil</keyword>
<accession>A0A7E4VNA7</accession>
<dbReference type="WBParaSite" id="Pan_g22915.t1">
    <property type="protein sequence ID" value="Pan_g22915.t1"/>
    <property type="gene ID" value="Pan_g22915"/>
</dbReference>
<evidence type="ECO:0000313" key="8">
    <source>
        <dbReference type="Proteomes" id="UP000492821"/>
    </source>
</evidence>
<feature type="compositionally biased region" description="Basic residues" evidence="5">
    <location>
        <begin position="463"/>
        <end position="479"/>
    </location>
</feature>
<dbReference type="PANTHER" id="PTHR12202">
    <property type="entry name" value="ESF1 HOMOLOG"/>
    <property type="match status" value="1"/>
</dbReference>
<protein>
    <submittedName>
        <fullName evidence="9">NUC153 domain-containing protein</fullName>
    </submittedName>
</protein>
<dbReference type="PANTHER" id="PTHR12202:SF0">
    <property type="entry name" value="ESF1 HOMOLOG"/>
    <property type="match status" value="1"/>
</dbReference>
<evidence type="ECO:0000256" key="2">
    <source>
        <dbReference type="ARBA" id="ARBA00009087"/>
    </source>
</evidence>
<keyword evidence="4" id="KW-0539">Nucleus</keyword>
<comment type="subcellular location">
    <subcellularLocation>
        <location evidence="1">Nucleus</location>
        <location evidence="1">Nucleolus</location>
    </subcellularLocation>
</comment>
<dbReference type="GO" id="GO:0005730">
    <property type="term" value="C:nucleolus"/>
    <property type="evidence" value="ECO:0007669"/>
    <property type="project" value="UniProtKB-SubCell"/>
</dbReference>
<dbReference type="GO" id="GO:0006364">
    <property type="term" value="P:rRNA processing"/>
    <property type="evidence" value="ECO:0007669"/>
    <property type="project" value="InterPro"/>
</dbReference>
<evidence type="ECO:0000256" key="1">
    <source>
        <dbReference type="ARBA" id="ARBA00004604"/>
    </source>
</evidence>
<dbReference type="Pfam" id="PF08159">
    <property type="entry name" value="NUC153"/>
    <property type="match status" value="1"/>
</dbReference>